<sequence>VRHYYWVRGVPTAGYTDGRSFDHPGIFEVVGTKTYTTALGGTKTVFVLELTPITRDMIKLKPLEDPKVSRKRPPRR</sequence>
<proteinExistence type="predicted"/>
<comment type="caution">
    <text evidence="1">The sequence shown here is derived from an EMBL/GenBank/DDBJ whole genome shotgun (WGS) entry which is preliminary data.</text>
</comment>
<gene>
    <name evidence="1" type="ORF">S01H1_38218</name>
</gene>
<organism evidence="1">
    <name type="scientific">marine sediment metagenome</name>
    <dbReference type="NCBI Taxonomy" id="412755"/>
    <lineage>
        <taxon>unclassified sequences</taxon>
        <taxon>metagenomes</taxon>
        <taxon>ecological metagenomes</taxon>
    </lineage>
</organism>
<name>X0UBX1_9ZZZZ</name>
<feature type="non-terminal residue" evidence="1">
    <location>
        <position position="1"/>
    </location>
</feature>
<dbReference type="EMBL" id="BARS01024044">
    <property type="protein sequence ID" value="GAG03304.1"/>
    <property type="molecule type" value="Genomic_DNA"/>
</dbReference>
<accession>X0UBX1</accession>
<reference evidence="1" key="1">
    <citation type="journal article" date="2014" name="Front. Microbiol.">
        <title>High frequency of phylogenetically diverse reductive dehalogenase-homologous genes in deep subseafloor sedimentary metagenomes.</title>
        <authorList>
            <person name="Kawai M."/>
            <person name="Futagami T."/>
            <person name="Toyoda A."/>
            <person name="Takaki Y."/>
            <person name="Nishi S."/>
            <person name="Hori S."/>
            <person name="Arai W."/>
            <person name="Tsubouchi T."/>
            <person name="Morono Y."/>
            <person name="Uchiyama I."/>
            <person name="Ito T."/>
            <person name="Fujiyama A."/>
            <person name="Inagaki F."/>
            <person name="Takami H."/>
        </authorList>
    </citation>
    <scope>NUCLEOTIDE SEQUENCE</scope>
    <source>
        <strain evidence="1">Expedition CK06-06</strain>
    </source>
</reference>
<protein>
    <submittedName>
        <fullName evidence="1">Uncharacterized protein</fullName>
    </submittedName>
</protein>
<dbReference type="AlphaFoldDB" id="X0UBX1"/>
<evidence type="ECO:0000313" key="1">
    <source>
        <dbReference type="EMBL" id="GAG03304.1"/>
    </source>
</evidence>